<dbReference type="RefSeq" id="WP_166398218.1">
    <property type="nucleotide sequence ID" value="NZ_CP045121.1"/>
</dbReference>
<keyword evidence="1" id="KW-0812">Transmembrane</keyword>
<proteinExistence type="predicted"/>
<keyword evidence="1" id="KW-0472">Membrane</keyword>
<dbReference type="KEGG" id="rmar:GBA65_20840"/>
<feature type="transmembrane region" description="Helical" evidence="1">
    <location>
        <begin position="12"/>
        <end position="31"/>
    </location>
</feature>
<sequence>MIDDLLNQGLPVAVMAALIVSLWIAGIWTLVKDERGPAVMFTRLLIVGFVVFLAWRFAVPLFR</sequence>
<keyword evidence="1" id="KW-1133">Transmembrane helix</keyword>
<keyword evidence="3" id="KW-1185">Reference proteome</keyword>
<protein>
    <submittedName>
        <fullName evidence="2">Uncharacterized protein</fullName>
    </submittedName>
</protein>
<evidence type="ECO:0000313" key="3">
    <source>
        <dbReference type="Proteomes" id="UP000502706"/>
    </source>
</evidence>
<dbReference type="AlphaFoldDB" id="A0A6G8Q269"/>
<name>A0A6G8Q269_9ACTN</name>
<accession>A0A6G8Q269</accession>
<evidence type="ECO:0000313" key="2">
    <source>
        <dbReference type="EMBL" id="QIN80549.1"/>
    </source>
</evidence>
<organism evidence="2 3">
    <name type="scientific">Rubrobacter marinus</name>
    <dbReference type="NCBI Taxonomy" id="2653852"/>
    <lineage>
        <taxon>Bacteria</taxon>
        <taxon>Bacillati</taxon>
        <taxon>Actinomycetota</taxon>
        <taxon>Rubrobacteria</taxon>
        <taxon>Rubrobacterales</taxon>
        <taxon>Rubrobacteraceae</taxon>
        <taxon>Rubrobacter</taxon>
    </lineage>
</organism>
<reference evidence="2 3" key="1">
    <citation type="submission" date="2019-10" db="EMBL/GenBank/DDBJ databases">
        <title>Rubrobacter sp nov SCSIO 52915 isolated from a deep-sea sediment in the South China Sea.</title>
        <authorList>
            <person name="Chen R.W."/>
        </authorList>
    </citation>
    <scope>NUCLEOTIDE SEQUENCE [LARGE SCALE GENOMIC DNA]</scope>
    <source>
        <strain evidence="2 3">SCSIO 52915</strain>
    </source>
</reference>
<feature type="transmembrane region" description="Helical" evidence="1">
    <location>
        <begin position="38"/>
        <end position="58"/>
    </location>
</feature>
<evidence type="ECO:0000256" key="1">
    <source>
        <dbReference type="SAM" id="Phobius"/>
    </source>
</evidence>
<dbReference type="EMBL" id="CP045121">
    <property type="protein sequence ID" value="QIN80549.1"/>
    <property type="molecule type" value="Genomic_DNA"/>
</dbReference>
<gene>
    <name evidence="2" type="ORF">GBA65_20840</name>
</gene>
<dbReference type="Proteomes" id="UP000502706">
    <property type="component" value="Chromosome"/>
</dbReference>